<dbReference type="Gene3D" id="2.60.40.10">
    <property type="entry name" value="Immunoglobulins"/>
    <property type="match status" value="1"/>
</dbReference>
<feature type="region of interest" description="Disordered" evidence="1">
    <location>
        <begin position="1103"/>
        <end position="1135"/>
    </location>
</feature>
<evidence type="ECO:0000256" key="1">
    <source>
        <dbReference type="SAM" id="MobiDB-lite"/>
    </source>
</evidence>
<name>A0A087DBR6_9BIFI</name>
<dbReference type="GO" id="GO:0005975">
    <property type="term" value="P:carbohydrate metabolic process"/>
    <property type="evidence" value="ECO:0007669"/>
    <property type="project" value="UniProtKB-ARBA"/>
</dbReference>
<dbReference type="Pfam" id="PF16403">
    <property type="entry name" value="Bact_surface_Ig-like"/>
    <property type="match status" value="1"/>
</dbReference>
<keyword evidence="4" id="KW-0378">Hydrolase</keyword>
<evidence type="ECO:0000313" key="4">
    <source>
        <dbReference type="EMBL" id="KFI92966.1"/>
    </source>
</evidence>
<keyword evidence="2" id="KW-0472">Membrane</keyword>
<protein>
    <submittedName>
        <fullName evidence="4">Glycosyl hydrolase family 32</fullName>
    </submittedName>
</protein>
<dbReference type="eggNOG" id="COG5263">
    <property type="taxonomic scope" value="Bacteria"/>
</dbReference>
<dbReference type="Gene3D" id="3.20.20.80">
    <property type="entry name" value="Glycosidases"/>
    <property type="match status" value="1"/>
</dbReference>
<comment type="caution">
    <text evidence="4">The sequence shown here is derived from an EMBL/GenBank/DDBJ whole genome shotgun (WGS) entry which is preliminary data.</text>
</comment>
<dbReference type="SUPFAM" id="SSF51445">
    <property type="entry name" value="(Trans)glycosidases"/>
    <property type="match status" value="1"/>
</dbReference>
<feature type="compositionally biased region" description="Basic and acidic residues" evidence="1">
    <location>
        <begin position="1115"/>
        <end position="1125"/>
    </location>
</feature>
<accession>A0A087DBR6</accession>
<sequence>MEGASAQTVQASGKKVVSKVVKNNGGKGYLEVDGKPFTMVGTQSFAEWQTFGNENEIYADQSNRILDQDWLENTFEKVKMAGFNTIQIEFMWNQIEAKTPGNGHADDPAYDWTLVDKYIAWANKYDLRIDWVWFGPLGCTGAVLPNDKTSAATGGVTEHGYMTNVPEYLWDQGKYFGRGTSAKEMSRPWIPVSDTDTKDPSYPHRKDAAYMFSQERKAVQALFEHLGQADKNDRTIMFQIWNEPNWHPDYSKNTHLDIMLDLANQIGKVIKESDYSVATRMNYSGTWLSDDDGDPDSYDYIDFYGPDSYTTSVETMAEIVRDTAKRSDLAYIPETYSGNENITSILSTILVNGGFVDFWQINDSWAQPKYALWGNRDPNKAEYKEWKLGVQPEPTKQVLKLQGFLPALHKMDQLVAVALPENMAAFNNETDAPQQSYAQQKRLGSTLVGYTADDASVGMAVYNADDHSYNLISDTQGEARYRLEGLSHVEVSEGSYDANGQWKETSKPAVAEDGSFTIKQGQLIRVVSSDEPFDFDHAVDAGLVTVNSNDKLPATLPVDGKDTPVTWFDSAKNHSRTAWEQFSAQGYVTQPTAEGKRRVVNATINVVPDDLVYFIDSGSSADKSNGAEWKSVVAAVPGLSNTQAPDRQSSGENQWGYVGTVGTHDGDDKWGSGLYANGNVPLQYRIPLKKGTYRFTSGINEWWENRSAREQVTYTIDGETKTVSGKSWSLKKGERATGDIVVTLPEDTTVTYEVISQNTKAPNIAWLGVSSTPRPLGLVGAVAEHGQLPDQVEIDGTKVPVAWNDSDAARSAYATYTAVGTATIGSGADAEKVPVTADFEIVPDGLVYYIDSGATSEQSKQWKLVKDSQPELLNADAPDRQSTAEGQWGYINTTDNGKPDVATYNKATSDDKWETGLYAADGAHSDAIRYRLPLKKGRYHFTAGVREWWETRYVGPQITYTTAAGEEKTVSADSVITTKGEDYLLTLDVDLPEDAVVTYANVAGTGGKKPLISWLGVSQIADKTTDTTAPVFKGVDDVTVDFGAAFDPLAGVTASDDVDGDVTSSITVEGAVDTSKAGDYMLTYTVSDKAGNKATATRKVTVKAKPAVTPTPDTTKPETKPETKPNGKKPGAGLSKTGASVTVAVLAVVALLGGGAALTVLRRRNA</sequence>
<evidence type="ECO:0000313" key="5">
    <source>
        <dbReference type="Proteomes" id="UP000029004"/>
    </source>
</evidence>
<reference evidence="4 5" key="1">
    <citation type="submission" date="2014-03" db="EMBL/GenBank/DDBJ databases">
        <title>Genomics of Bifidobacteria.</title>
        <authorList>
            <person name="Ventura M."/>
            <person name="Milani C."/>
            <person name="Lugli G.A."/>
        </authorList>
    </citation>
    <scope>NUCLEOTIDE SEQUENCE [LARGE SCALE GENOMIC DNA]</scope>
    <source>
        <strain evidence="4 5">DSM 23968</strain>
    </source>
</reference>
<keyword evidence="2" id="KW-0812">Transmembrane</keyword>
<evidence type="ECO:0000259" key="3">
    <source>
        <dbReference type="Pfam" id="PF16403"/>
    </source>
</evidence>
<proteinExistence type="predicted"/>
<evidence type="ECO:0000256" key="2">
    <source>
        <dbReference type="SAM" id="Phobius"/>
    </source>
</evidence>
<feature type="transmembrane region" description="Helical" evidence="2">
    <location>
        <begin position="1138"/>
        <end position="1161"/>
    </location>
</feature>
<dbReference type="AlphaFoldDB" id="A0A087DBR6"/>
<organism evidence="4 5">
    <name type="scientific">Bifidobacterium stellenboschense</name>
    <dbReference type="NCBI Taxonomy" id="762211"/>
    <lineage>
        <taxon>Bacteria</taxon>
        <taxon>Bacillati</taxon>
        <taxon>Actinomycetota</taxon>
        <taxon>Actinomycetes</taxon>
        <taxon>Bifidobacteriales</taxon>
        <taxon>Bifidobacteriaceae</taxon>
        <taxon>Bifidobacterium</taxon>
    </lineage>
</organism>
<feature type="domain" description="Pesticidal crystal protein Cry22Aa Ig-like" evidence="3">
    <location>
        <begin position="1032"/>
        <end position="1102"/>
    </location>
</feature>
<dbReference type="InterPro" id="IPR017853">
    <property type="entry name" value="GH"/>
</dbReference>
<dbReference type="InterPro" id="IPR013783">
    <property type="entry name" value="Ig-like_fold"/>
</dbReference>
<keyword evidence="5" id="KW-1185">Reference proteome</keyword>
<dbReference type="InterPro" id="IPR032179">
    <property type="entry name" value="Cry22Aa_Ig-like"/>
</dbReference>
<dbReference type="GO" id="GO:0016787">
    <property type="term" value="F:hydrolase activity"/>
    <property type="evidence" value="ECO:0007669"/>
    <property type="project" value="UniProtKB-KW"/>
</dbReference>
<feature type="region of interest" description="Disordered" evidence="1">
    <location>
        <begin position="873"/>
        <end position="903"/>
    </location>
</feature>
<dbReference type="STRING" id="762211.BSTEL_1612"/>
<feature type="compositionally biased region" description="Polar residues" evidence="1">
    <location>
        <begin position="880"/>
        <end position="896"/>
    </location>
</feature>
<dbReference type="eggNOG" id="COG1874">
    <property type="taxonomic scope" value="Bacteria"/>
</dbReference>
<dbReference type="eggNOG" id="COG3979">
    <property type="taxonomic scope" value="Bacteria"/>
</dbReference>
<dbReference type="Proteomes" id="UP000029004">
    <property type="component" value="Unassembled WGS sequence"/>
</dbReference>
<dbReference type="EMBL" id="JGZP01000028">
    <property type="protein sequence ID" value="KFI92966.1"/>
    <property type="molecule type" value="Genomic_DNA"/>
</dbReference>
<keyword evidence="2" id="KW-1133">Transmembrane helix</keyword>
<gene>
    <name evidence="4" type="ORF">BSTEL_1612</name>
</gene>
<dbReference type="eggNOG" id="COG3507">
    <property type="taxonomic scope" value="Bacteria"/>
</dbReference>